<dbReference type="Pfam" id="PF01263">
    <property type="entry name" value="Aldose_epim"/>
    <property type="match status" value="1"/>
</dbReference>
<comment type="similarity">
    <text evidence="2 5">Belongs to the aldose epimerase family.</text>
</comment>
<evidence type="ECO:0000256" key="3">
    <source>
        <dbReference type="ARBA" id="ARBA00023235"/>
    </source>
</evidence>
<comment type="catalytic activity">
    <reaction evidence="5">
        <text>alpha-D-glucose = beta-D-glucose</text>
        <dbReference type="Rhea" id="RHEA:10264"/>
        <dbReference type="ChEBI" id="CHEBI:15903"/>
        <dbReference type="ChEBI" id="CHEBI:17925"/>
        <dbReference type="EC" id="5.1.3.3"/>
    </reaction>
</comment>
<proteinExistence type="inferred from homology"/>
<dbReference type="EC" id="5.1.3.3" evidence="5"/>
<gene>
    <name evidence="6" type="primary">galM</name>
    <name evidence="6" type="ORF">tloyanaT_23430</name>
</gene>
<evidence type="ECO:0000256" key="4">
    <source>
        <dbReference type="ARBA" id="ARBA00023277"/>
    </source>
</evidence>
<dbReference type="EMBL" id="BSSV01000005">
    <property type="protein sequence ID" value="GLX86090.1"/>
    <property type="molecule type" value="Genomic_DNA"/>
</dbReference>
<sequence>MNYHILSNHHGMQVKILDFGARVSSILFPIKGRLTEMTLAYTKQESYLQDPFYLGATVGRVCNRIAKARFSLNHKEYQLSKNSGENCLHGGAQGFSSRYWHFNPDSLSDNFAELSLLSEDGDQGFPGRVLATVVYRLTANNSLEIEFKARTDQDTVVNMCNHCYFHLGEPSIKSLSLQLNALHYLPINREGIPTGEVRVVKNSPFSFKQLSVLGEKLTSVADSQLQQNNGYDHCFVLENTKNKQAVATLVGNANRVKMQVFTDQPGLQLYSGQYLADEFSAYQGMCLEAQNFPNAINTKGFPTAILTADEHYHRHVCYQFSELTL</sequence>
<comment type="caution">
    <text evidence="6">The sequence shown here is derived from an EMBL/GenBank/DDBJ whole genome shotgun (WGS) entry which is preliminary data.</text>
</comment>
<evidence type="ECO:0000313" key="7">
    <source>
        <dbReference type="Proteomes" id="UP001157134"/>
    </source>
</evidence>
<dbReference type="InterPro" id="IPR014718">
    <property type="entry name" value="GH-type_carb-bd"/>
</dbReference>
<comment type="pathway">
    <text evidence="1 5">Carbohydrate metabolism; hexose metabolism.</text>
</comment>
<evidence type="ECO:0000256" key="1">
    <source>
        <dbReference type="ARBA" id="ARBA00005028"/>
    </source>
</evidence>
<evidence type="ECO:0000313" key="6">
    <source>
        <dbReference type="EMBL" id="GLX86090.1"/>
    </source>
</evidence>
<dbReference type="NCBIfam" id="NF008277">
    <property type="entry name" value="PRK11055.1"/>
    <property type="match status" value="1"/>
</dbReference>
<reference evidence="6 7" key="1">
    <citation type="submission" date="2023-03" db="EMBL/GenBank/DDBJ databases">
        <title>Thalassotalea loyana LMG 22536T draft genome sequence.</title>
        <authorList>
            <person name="Sawabe T."/>
        </authorList>
    </citation>
    <scope>NUCLEOTIDE SEQUENCE [LARGE SCALE GENOMIC DNA]</scope>
    <source>
        <strain evidence="6 7">LMG 22536</strain>
    </source>
</reference>
<evidence type="ECO:0000256" key="5">
    <source>
        <dbReference type="PIRNR" id="PIRNR005096"/>
    </source>
</evidence>
<dbReference type="PANTHER" id="PTHR10091:SF0">
    <property type="entry name" value="GALACTOSE MUTAROTASE"/>
    <property type="match status" value="1"/>
</dbReference>
<name>A0ABQ6HF09_9GAMM</name>
<keyword evidence="4 5" id="KW-0119">Carbohydrate metabolism</keyword>
<dbReference type="InterPro" id="IPR015443">
    <property type="entry name" value="Aldose_1-epimerase"/>
</dbReference>
<accession>A0ABQ6HF09</accession>
<keyword evidence="3 5" id="KW-0413">Isomerase</keyword>
<dbReference type="SUPFAM" id="SSF74650">
    <property type="entry name" value="Galactose mutarotase-like"/>
    <property type="match status" value="1"/>
</dbReference>
<dbReference type="PIRSF" id="PIRSF005096">
    <property type="entry name" value="GALM"/>
    <property type="match status" value="1"/>
</dbReference>
<dbReference type="Proteomes" id="UP001157134">
    <property type="component" value="Unassembled WGS sequence"/>
</dbReference>
<evidence type="ECO:0000256" key="2">
    <source>
        <dbReference type="ARBA" id="ARBA00006206"/>
    </source>
</evidence>
<dbReference type="InterPro" id="IPR008183">
    <property type="entry name" value="Aldose_1/G6P_1-epimerase"/>
</dbReference>
<keyword evidence="7" id="KW-1185">Reference proteome</keyword>
<dbReference type="InterPro" id="IPR047215">
    <property type="entry name" value="Galactose_mutarotase-like"/>
</dbReference>
<dbReference type="PANTHER" id="PTHR10091">
    <property type="entry name" value="ALDOSE-1-EPIMERASE"/>
    <property type="match status" value="1"/>
</dbReference>
<organism evidence="6 7">
    <name type="scientific">Thalassotalea loyana</name>
    <dbReference type="NCBI Taxonomy" id="280483"/>
    <lineage>
        <taxon>Bacteria</taxon>
        <taxon>Pseudomonadati</taxon>
        <taxon>Pseudomonadota</taxon>
        <taxon>Gammaproteobacteria</taxon>
        <taxon>Alteromonadales</taxon>
        <taxon>Colwelliaceae</taxon>
        <taxon>Thalassotalea</taxon>
    </lineage>
</organism>
<dbReference type="InterPro" id="IPR011013">
    <property type="entry name" value="Gal_mutarotase_sf_dom"/>
</dbReference>
<protein>
    <recommendedName>
        <fullName evidence="5">Aldose 1-epimerase</fullName>
        <ecNumber evidence="5">5.1.3.3</ecNumber>
    </recommendedName>
</protein>
<dbReference type="CDD" id="cd09019">
    <property type="entry name" value="galactose_mutarotase_like"/>
    <property type="match status" value="1"/>
</dbReference>
<dbReference type="Gene3D" id="2.70.98.10">
    <property type="match status" value="1"/>
</dbReference>